<dbReference type="EMBL" id="CP111024">
    <property type="protein sequence ID" value="WAR23432.1"/>
    <property type="molecule type" value="Genomic_DNA"/>
</dbReference>
<proteinExistence type="predicted"/>
<keyword evidence="2" id="KW-1185">Reference proteome</keyword>
<sequence>MVEKIQIRCLSDIQFDGLRSSWINCKGILVKNIIDKLVMKIDYPTNSAKEKEAARDARQDKVVIARDLGTCRDSLPAVLGPLKPALVRTPDQQGQGFNCQESWVMTLIGVV</sequence>
<name>A0ABY7FPA0_MYAAR</name>
<gene>
    <name evidence="1" type="ORF">MAR_037101</name>
</gene>
<accession>A0ABY7FPA0</accession>
<protein>
    <submittedName>
        <fullName evidence="1">Uncharacterized protein</fullName>
    </submittedName>
</protein>
<dbReference type="Proteomes" id="UP001164746">
    <property type="component" value="Chromosome 13"/>
</dbReference>
<evidence type="ECO:0000313" key="2">
    <source>
        <dbReference type="Proteomes" id="UP001164746"/>
    </source>
</evidence>
<reference evidence="1" key="1">
    <citation type="submission" date="2022-11" db="EMBL/GenBank/DDBJ databases">
        <title>Centuries of genome instability and evolution in soft-shell clam transmissible cancer (bioRxiv).</title>
        <authorList>
            <person name="Hart S.F.M."/>
            <person name="Yonemitsu M.A."/>
            <person name="Giersch R.M."/>
            <person name="Beal B.F."/>
            <person name="Arriagada G."/>
            <person name="Davis B.W."/>
            <person name="Ostrander E.A."/>
            <person name="Goff S.P."/>
            <person name="Metzger M.J."/>
        </authorList>
    </citation>
    <scope>NUCLEOTIDE SEQUENCE</scope>
    <source>
        <strain evidence="1">MELC-2E11</strain>
        <tissue evidence="1">Siphon/mantle</tissue>
    </source>
</reference>
<evidence type="ECO:0000313" key="1">
    <source>
        <dbReference type="EMBL" id="WAR23432.1"/>
    </source>
</evidence>
<organism evidence="1 2">
    <name type="scientific">Mya arenaria</name>
    <name type="common">Soft-shell clam</name>
    <dbReference type="NCBI Taxonomy" id="6604"/>
    <lineage>
        <taxon>Eukaryota</taxon>
        <taxon>Metazoa</taxon>
        <taxon>Spiralia</taxon>
        <taxon>Lophotrochozoa</taxon>
        <taxon>Mollusca</taxon>
        <taxon>Bivalvia</taxon>
        <taxon>Autobranchia</taxon>
        <taxon>Heteroconchia</taxon>
        <taxon>Euheterodonta</taxon>
        <taxon>Imparidentia</taxon>
        <taxon>Neoheterodontei</taxon>
        <taxon>Myida</taxon>
        <taxon>Myoidea</taxon>
        <taxon>Myidae</taxon>
        <taxon>Mya</taxon>
    </lineage>
</organism>